<keyword evidence="6 9" id="KW-1133">Transmembrane helix</keyword>
<dbReference type="STRING" id="1848.SAMN05443637_11152"/>
<dbReference type="InterPro" id="IPR007387">
    <property type="entry name" value="TRAP_DctQ"/>
</dbReference>
<feature type="transmembrane region" description="Helical" evidence="9">
    <location>
        <begin position="63"/>
        <end position="80"/>
    </location>
</feature>
<evidence type="ECO:0000256" key="2">
    <source>
        <dbReference type="ARBA" id="ARBA00022448"/>
    </source>
</evidence>
<dbReference type="Pfam" id="PF04290">
    <property type="entry name" value="DctQ"/>
    <property type="match status" value="1"/>
</dbReference>
<dbReference type="AlphaFoldDB" id="A0A1M6UWC8"/>
<evidence type="ECO:0000256" key="6">
    <source>
        <dbReference type="ARBA" id="ARBA00022989"/>
    </source>
</evidence>
<dbReference type="GO" id="GO:0015740">
    <property type="term" value="P:C4-dicarboxylate transport"/>
    <property type="evidence" value="ECO:0007669"/>
    <property type="project" value="TreeGrafter"/>
</dbReference>
<feature type="transmembrane region" description="Helical" evidence="9">
    <location>
        <begin position="22"/>
        <end position="43"/>
    </location>
</feature>
<evidence type="ECO:0000256" key="7">
    <source>
        <dbReference type="ARBA" id="ARBA00023136"/>
    </source>
</evidence>
<dbReference type="EMBL" id="FRAP01000011">
    <property type="protein sequence ID" value="SHK73519.1"/>
    <property type="molecule type" value="Genomic_DNA"/>
</dbReference>
<keyword evidence="2" id="KW-0813">Transport</keyword>
<organism evidence="11 12">
    <name type="scientific">Pseudonocardia thermophila</name>
    <dbReference type="NCBI Taxonomy" id="1848"/>
    <lineage>
        <taxon>Bacteria</taxon>
        <taxon>Bacillati</taxon>
        <taxon>Actinomycetota</taxon>
        <taxon>Actinomycetes</taxon>
        <taxon>Pseudonocardiales</taxon>
        <taxon>Pseudonocardiaceae</taxon>
        <taxon>Pseudonocardia</taxon>
    </lineage>
</organism>
<evidence type="ECO:0000256" key="1">
    <source>
        <dbReference type="ARBA" id="ARBA00004429"/>
    </source>
</evidence>
<feature type="transmembrane region" description="Helical" evidence="9">
    <location>
        <begin position="101"/>
        <end position="122"/>
    </location>
</feature>
<sequence>MSGTQEDSPVAGSPVVRWVSRLSIALVVLAAAATVVLMVQVVADVVARNVFNSPIPATLELAQYYWMVLVVFGGLGYAQLRGEHVRATVLTHRLPASWQRATEVSALVLMAGFAALVAAYGWGEAVESTAIRETAAASSVLVWPMHWAVPVGAAALALQALVSVHLVLTRPQASRDRRQQEEPAR</sequence>
<dbReference type="PANTHER" id="PTHR35011:SF10">
    <property type="entry name" value="TRAP TRANSPORTER SMALL PERMEASE PROTEIN"/>
    <property type="match status" value="1"/>
</dbReference>
<evidence type="ECO:0000313" key="12">
    <source>
        <dbReference type="Proteomes" id="UP000184363"/>
    </source>
</evidence>
<evidence type="ECO:0000259" key="10">
    <source>
        <dbReference type="Pfam" id="PF04290"/>
    </source>
</evidence>
<keyword evidence="4" id="KW-0997">Cell inner membrane</keyword>
<keyword evidence="7 9" id="KW-0472">Membrane</keyword>
<keyword evidence="3" id="KW-1003">Cell membrane</keyword>
<keyword evidence="12" id="KW-1185">Reference proteome</keyword>
<keyword evidence="5 9" id="KW-0812">Transmembrane</keyword>
<evidence type="ECO:0000313" key="11">
    <source>
        <dbReference type="EMBL" id="SHK73519.1"/>
    </source>
</evidence>
<reference evidence="11 12" key="1">
    <citation type="submission" date="2016-11" db="EMBL/GenBank/DDBJ databases">
        <authorList>
            <person name="Jaros S."/>
            <person name="Januszkiewicz K."/>
            <person name="Wedrychowicz H."/>
        </authorList>
    </citation>
    <scope>NUCLEOTIDE SEQUENCE [LARGE SCALE GENOMIC DNA]</scope>
    <source>
        <strain evidence="11 12">DSM 43832</strain>
    </source>
</reference>
<dbReference type="Proteomes" id="UP000184363">
    <property type="component" value="Unassembled WGS sequence"/>
</dbReference>
<name>A0A1M6UWC8_PSETH</name>
<evidence type="ECO:0000256" key="5">
    <source>
        <dbReference type="ARBA" id="ARBA00022692"/>
    </source>
</evidence>
<accession>A0A1M6UWC8</accession>
<feature type="transmembrane region" description="Helical" evidence="9">
    <location>
        <begin position="147"/>
        <end position="168"/>
    </location>
</feature>
<proteinExistence type="inferred from homology"/>
<protein>
    <submittedName>
        <fullName evidence="11">TRAP-type C4-dicarboxylate transport system, small permease component</fullName>
    </submittedName>
</protein>
<dbReference type="GO" id="GO:0022857">
    <property type="term" value="F:transmembrane transporter activity"/>
    <property type="evidence" value="ECO:0007669"/>
    <property type="project" value="TreeGrafter"/>
</dbReference>
<dbReference type="PANTHER" id="PTHR35011">
    <property type="entry name" value="2,3-DIKETO-L-GULONATE TRAP TRANSPORTER SMALL PERMEASE PROTEIN YIAM"/>
    <property type="match status" value="1"/>
</dbReference>
<evidence type="ECO:0000256" key="9">
    <source>
        <dbReference type="SAM" id="Phobius"/>
    </source>
</evidence>
<feature type="domain" description="Tripartite ATP-independent periplasmic transporters DctQ component" evidence="10">
    <location>
        <begin position="37"/>
        <end position="164"/>
    </location>
</feature>
<dbReference type="InterPro" id="IPR055348">
    <property type="entry name" value="DctQ"/>
</dbReference>
<dbReference type="GO" id="GO:0005886">
    <property type="term" value="C:plasma membrane"/>
    <property type="evidence" value="ECO:0007669"/>
    <property type="project" value="UniProtKB-SubCell"/>
</dbReference>
<evidence type="ECO:0000256" key="8">
    <source>
        <dbReference type="ARBA" id="ARBA00038436"/>
    </source>
</evidence>
<evidence type="ECO:0000256" key="4">
    <source>
        <dbReference type="ARBA" id="ARBA00022519"/>
    </source>
</evidence>
<evidence type="ECO:0000256" key="3">
    <source>
        <dbReference type="ARBA" id="ARBA00022475"/>
    </source>
</evidence>
<comment type="similarity">
    <text evidence="8">Belongs to the TRAP transporter small permease family.</text>
</comment>
<comment type="subcellular location">
    <subcellularLocation>
        <location evidence="1">Cell inner membrane</location>
        <topology evidence="1">Multi-pass membrane protein</topology>
    </subcellularLocation>
</comment>
<gene>
    <name evidence="11" type="ORF">SAMN05443637_11152</name>
</gene>